<evidence type="ECO:0000313" key="3">
    <source>
        <dbReference type="Proteomes" id="UP000238375"/>
    </source>
</evidence>
<gene>
    <name evidence="2" type="ORF">CLV58_10180</name>
</gene>
<accession>A0A2T0TMY0</accession>
<protein>
    <submittedName>
        <fullName evidence="2">Uncharacterized protein</fullName>
    </submittedName>
</protein>
<keyword evidence="1" id="KW-0812">Transmembrane</keyword>
<dbReference type="RefSeq" id="WP_106135784.1">
    <property type="nucleotide sequence ID" value="NZ_PVTE01000001.1"/>
</dbReference>
<keyword evidence="3" id="KW-1185">Reference proteome</keyword>
<dbReference type="OrthoDB" id="654744at2"/>
<proteinExistence type="predicted"/>
<organism evidence="2 3">
    <name type="scientific">Spirosoma oryzae</name>
    <dbReference type="NCBI Taxonomy" id="1469603"/>
    <lineage>
        <taxon>Bacteria</taxon>
        <taxon>Pseudomonadati</taxon>
        <taxon>Bacteroidota</taxon>
        <taxon>Cytophagia</taxon>
        <taxon>Cytophagales</taxon>
        <taxon>Cytophagaceae</taxon>
        <taxon>Spirosoma</taxon>
    </lineage>
</organism>
<feature type="transmembrane region" description="Helical" evidence="1">
    <location>
        <begin position="186"/>
        <end position="205"/>
    </location>
</feature>
<dbReference type="Proteomes" id="UP000238375">
    <property type="component" value="Unassembled WGS sequence"/>
</dbReference>
<feature type="transmembrane region" description="Helical" evidence="1">
    <location>
        <begin position="87"/>
        <end position="116"/>
    </location>
</feature>
<reference evidence="2 3" key="1">
    <citation type="submission" date="2018-03" db="EMBL/GenBank/DDBJ databases">
        <title>Genomic Encyclopedia of Archaeal and Bacterial Type Strains, Phase II (KMG-II): from individual species to whole genera.</title>
        <authorList>
            <person name="Goeker M."/>
        </authorList>
    </citation>
    <scope>NUCLEOTIDE SEQUENCE [LARGE SCALE GENOMIC DNA]</scope>
    <source>
        <strain evidence="2 3">DSM 28354</strain>
    </source>
</reference>
<evidence type="ECO:0000313" key="2">
    <source>
        <dbReference type="EMBL" id="PRY47016.1"/>
    </source>
</evidence>
<feature type="transmembrane region" description="Helical" evidence="1">
    <location>
        <begin position="136"/>
        <end position="155"/>
    </location>
</feature>
<dbReference type="EMBL" id="PVTE01000001">
    <property type="protein sequence ID" value="PRY47016.1"/>
    <property type="molecule type" value="Genomic_DNA"/>
</dbReference>
<name>A0A2T0TMY0_9BACT</name>
<sequence>MDTHNIPSRQSSSPGSKLGLVLSSGLVSGFVVHRVAKKYLSPWLPSPVIVGVSIALLFAGLLVLLIDRQQARTGKHGKGRLMSLLPYSIVYWLALDLSLFGFQKILHLQMIVPLGLLDTPFSSLSGENLVWAFYRWSYPFTLFIAGLQISSAYLLLFARTRLLALLIALPMLVHIIAMDYCYAMPTWVMLHAVVLLTGVLSLLSLDYHRIKAFLLSTVQGLQPLPYAPAIQIGIKLSVLLLPVLLLSVYAFPNKHPQFTGSYRASNLRIDGQARVARTPKDSVLTGVYLDLDDEFAFDFNDYRYRYIGTYHYQPETDSLIVHWRYPNRNIAPLRGRLTREGTGLRLDGQLANQHLQLHLERRPEQR</sequence>
<evidence type="ECO:0000256" key="1">
    <source>
        <dbReference type="SAM" id="Phobius"/>
    </source>
</evidence>
<keyword evidence="1" id="KW-0472">Membrane</keyword>
<comment type="caution">
    <text evidence="2">The sequence shown here is derived from an EMBL/GenBank/DDBJ whole genome shotgun (WGS) entry which is preliminary data.</text>
</comment>
<dbReference type="AlphaFoldDB" id="A0A2T0TMY0"/>
<feature type="transmembrane region" description="Helical" evidence="1">
    <location>
        <begin position="48"/>
        <end position="66"/>
    </location>
</feature>
<keyword evidence="1" id="KW-1133">Transmembrane helix</keyword>
<feature type="transmembrane region" description="Helical" evidence="1">
    <location>
        <begin position="162"/>
        <end position="180"/>
    </location>
</feature>